<comment type="caution">
    <text evidence="5">The sequence shown here is derived from an EMBL/GenBank/DDBJ whole genome shotgun (WGS) entry which is preliminary data.</text>
</comment>
<evidence type="ECO:0000313" key="5">
    <source>
        <dbReference type="EMBL" id="RSH89732.1"/>
    </source>
</evidence>
<feature type="domain" description="NADP-dependent oxidoreductase" evidence="4">
    <location>
        <begin position="19"/>
        <end position="95"/>
    </location>
</feature>
<protein>
    <recommendedName>
        <fullName evidence="4">NADP-dependent oxidoreductase domain-containing protein</fullName>
    </recommendedName>
</protein>
<organism evidence="5 6">
    <name type="scientific">Saitozyma podzolica</name>
    <dbReference type="NCBI Taxonomy" id="1890683"/>
    <lineage>
        <taxon>Eukaryota</taxon>
        <taxon>Fungi</taxon>
        <taxon>Dikarya</taxon>
        <taxon>Basidiomycota</taxon>
        <taxon>Agaricomycotina</taxon>
        <taxon>Tremellomycetes</taxon>
        <taxon>Tremellales</taxon>
        <taxon>Trimorphomycetaceae</taxon>
        <taxon>Saitozyma</taxon>
    </lineage>
</organism>
<dbReference type="GO" id="GO:0016616">
    <property type="term" value="F:oxidoreductase activity, acting on the CH-OH group of donors, NAD or NADP as acceptor"/>
    <property type="evidence" value="ECO:0007669"/>
    <property type="project" value="UniProtKB-ARBA"/>
</dbReference>
<dbReference type="PANTHER" id="PTHR43827:SF3">
    <property type="entry name" value="NADP-DEPENDENT OXIDOREDUCTASE DOMAIN-CONTAINING PROTEIN"/>
    <property type="match status" value="1"/>
</dbReference>
<dbReference type="InterPro" id="IPR023210">
    <property type="entry name" value="NADP_OxRdtase_dom"/>
</dbReference>
<gene>
    <name evidence="5" type="ORF">EHS25_001717</name>
</gene>
<comment type="similarity">
    <text evidence="1">Belongs to the aldo/keto reductase family.</text>
</comment>
<evidence type="ECO:0000256" key="2">
    <source>
        <dbReference type="ARBA" id="ARBA00022857"/>
    </source>
</evidence>
<dbReference type="OrthoDB" id="416253at2759"/>
<dbReference type="EMBL" id="RSCD01000012">
    <property type="protein sequence ID" value="RSH89732.1"/>
    <property type="molecule type" value="Genomic_DNA"/>
</dbReference>
<reference evidence="5 6" key="1">
    <citation type="submission" date="2018-11" db="EMBL/GenBank/DDBJ databases">
        <title>Genome sequence of Saitozyma podzolica DSM 27192.</title>
        <authorList>
            <person name="Aliyu H."/>
            <person name="Gorte O."/>
            <person name="Ochsenreither K."/>
        </authorList>
    </citation>
    <scope>NUCLEOTIDE SEQUENCE [LARGE SCALE GENOMIC DNA]</scope>
    <source>
        <strain evidence="5 6">DSM 27192</strain>
    </source>
</reference>
<evidence type="ECO:0000256" key="3">
    <source>
        <dbReference type="ARBA" id="ARBA00023002"/>
    </source>
</evidence>
<accession>A0A427YF53</accession>
<sequence length="102" mass="11200">MPAPTIKLNDGTSMPILGFGTGTALKIERECADMLLEALKNGYTYIDTAQQYDTAGSVGEALKRWGGKREDVYILTKFGRDGAPPEAIEPRKILQEQLKLGR</sequence>
<dbReference type="Proteomes" id="UP000279259">
    <property type="component" value="Unassembled WGS sequence"/>
</dbReference>
<keyword evidence="6" id="KW-1185">Reference proteome</keyword>
<dbReference type="AlphaFoldDB" id="A0A427YF53"/>
<dbReference type="Gene3D" id="3.20.20.100">
    <property type="entry name" value="NADP-dependent oxidoreductase domain"/>
    <property type="match status" value="1"/>
</dbReference>
<keyword evidence="2" id="KW-0521">NADP</keyword>
<dbReference type="STRING" id="1890683.A0A427YF53"/>
<evidence type="ECO:0000259" key="4">
    <source>
        <dbReference type="Pfam" id="PF00248"/>
    </source>
</evidence>
<name>A0A427YF53_9TREE</name>
<dbReference type="InterPro" id="IPR036812">
    <property type="entry name" value="NAD(P)_OxRdtase_dom_sf"/>
</dbReference>
<dbReference type="SUPFAM" id="SSF51430">
    <property type="entry name" value="NAD(P)-linked oxidoreductase"/>
    <property type="match status" value="1"/>
</dbReference>
<evidence type="ECO:0000256" key="1">
    <source>
        <dbReference type="ARBA" id="ARBA00007905"/>
    </source>
</evidence>
<dbReference type="PANTHER" id="PTHR43827">
    <property type="entry name" value="2,5-DIKETO-D-GLUCONIC ACID REDUCTASE"/>
    <property type="match status" value="1"/>
</dbReference>
<keyword evidence="3" id="KW-0560">Oxidoreductase</keyword>
<proteinExistence type="inferred from homology"/>
<dbReference type="Pfam" id="PF00248">
    <property type="entry name" value="Aldo_ket_red"/>
    <property type="match status" value="1"/>
</dbReference>
<dbReference type="InterPro" id="IPR020471">
    <property type="entry name" value="AKR"/>
</dbReference>
<evidence type="ECO:0000313" key="6">
    <source>
        <dbReference type="Proteomes" id="UP000279259"/>
    </source>
</evidence>